<organism evidence="1 2">
    <name type="scientific">Caerostris extrusa</name>
    <name type="common">Bark spider</name>
    <name type="synonym">Caerostris bankana</name>
    <dbReference type="NCBI Taxonomy" id="172846"/>
    <lineage>
        <taxon>Eukaryota</taxon>
        <taxon>Metazoa</taxon>
        <taxon>Ecdysozoa</taxon>
        <taxon>Arthropoda</taxon>
        <taxon>Chelicerata</taxon>
        <taxon>Arachnida</taxon>
        <taxon>Araneae</taxon>
        <taxon>Araneomorphae</taxon>
        <taxon>Entelegynae</taxon>
        <taxon>Araneoidea</taxon>
        <taxon>Araneidae</taxon>
        <taxon>Caerostris</taxon>
    </lineage>
</organism>
<evidence type="ECO:0000313" key="2">
    <source>
        <dbReference type="Proteomes" id="UP001054945"/>
    </source>
</evidence>
<dbReference type="Proteomes" id="UP001054945">
    <property type="component" value="Unassembled WGS sequence"/>
</dbReference>
<name>A0AAV4PLD0_CAEEX</name>
<gene>
    <name evidence="1" type="ORF">CEXT_657201</name>
</gene>
<keyword evidence="2" id="KW-1185">Reference proteome</keyword>
<evidence type="ECO:0000313" key="1">
    <source>
        <dbReference type="EMBL" id="GIX97750.1"/>
    </source>
</evidence>
<proteinExistence type="predicted"/>
<accession>A0AAV4PLD0</accession>
<protein>
    <submittedName>
        <fullName evidence="1">Uncharacterized protein</fullName>
    </submittedName>
</protein>
<reference evidence="1 2" key="1">
    <citation type="submission" date="2021-06" db="EMBL/GenBank/DDBJ databases">
        <title>Caerostris extrusa draft genome.</title>
        <authorList>
            <person name="Kono N."/>
            <person name="Arakawa K."/>
        </authorList>
    </citation>
    <scope>NUCLEOTIDE SEQUENCE [LARGE SCALE GENOMIC DNA]</scope>
</reference>
<dbReference type="EMBL" id="BPLR01004816">
    <property type="protein sequence ID" value="GIX97750.1"/>
    <property type="molecule type" value="Genomic_DNA"/>
</dbReference>
<dbReference type="AlphaFoldDB" id="A0AAV4PLD0"/>
<comment type="caution">
    <text evidence="1">The sequence shown here is derived from an EMBL/GenBank/DDBJ whole genome shotgun (WGS) entry which is preliminary data.</text>
</comment>
<sequence length="89" mass="10289">MKCLPEYLQKEESFVNFNNESSVSEVGKLLNEINQMYLLMYARVTRNLLLFLPYCGEEASSGITRKRLSMRPFVIIATESVVFRCSARN</sequence>